<organism evidence="7">
    <name type="scientific">Salpingoeca rosetta (strain ATCC 50818 / BSB-021)</name>
    <dbReference type="NCBI Taxonomy" id="946362"/>
    <lineage>
        <taxon>Eukaryota</taxon>
        <taxon>Choanoflagellata</taxon>
        <taxon>Craspedida</taxon>
        <taxon>Salpingoecidae</taxon>
        <taxon>Salpingoeca</taxon>
    </lineage>
</organism>
<reference evidence="6" key="1">
    <citation type="submission" date="2009-08" db="EMBL/GenBank/DDBJ databases">
        <title>Annotation of Salpingoeca rosetta.</title>
        <authorList>
            <consortium name="The Broad Institute Genome Sequencing Platform"/>
            <person name="Russ C."/>
            <person name="Cuomo C."/>
            <person name="Burger G."/>
            <person name="Gray M.W."/>
            <person name="Holland P.W.H."/>
            <person name="King N."/>
            <person name="Lang F.B.F."/>
            <person name="Roger A.J."/>
            <person name="Ruiz-Trillo I."/>
            <person name="Young S.K."/>
            <person name="Zeng Q."/>
            <person name="Gargeya S."/>
            <person name="Alvarado L."/>
            <person name="Berlin A."/>
            <person name="Chapman S.B."/>
            <person name="Chen Z."/>
            <person name="Freedman E."/>
            <person name="Gellesch M."/>
            <person name="Goldberg J."/>
            <person name="Griggs A."/>
            <person name="Gujja S."/>
            <person name="Heilman E."/>
            <person name="Heiman D."/>
            <person name="Howarth C."/>
            <person name="Mehta T."/>
            <person name="Neiman D."/>
            <person name="Pearson M."/>
            <person name="Roberts A."/>
            <person name="Saif S."/>
            <person name="Shea T."/>
            <person name="Shenoy N."/>
            <person name="Sisk P."/>
            <person name="Stolte C."/>
            <person name="Sykes S."/>
            <person name="White J."/>
            <person name="Yandava C."/>
            <person name="Haas B."/>
            <person name="Nusbaum C."/>
            <person name="Birren B."/>
        </authorList>
    </citation>
    <scope>NUCLEOTIDE SEQUENCE [LARGE SCALE GENOMIC DNA]</scope>
    <source>
        <strain evidence="6">ATCC 50818</strain>
    </source>
</reference>
<dbReference type="GeneID" id="16074762"/>
<comment type="subcellular location">
    <subcellularLocation>
        <location evidence="1">Cytoplasm</location>
    </subcellularLocation>
</comment>
<dbReference type="InterPro" id="IPR003347">
    <property type="entry name" value="JmjC_dom"/>
</dbReference>
<dbReference type="Pfam" id="PF13621">
    <property type="entry name" value="Cupin_8"/>
    <property type="match status" value="1"/>
</dbReference>
<feature type="region of interest" description="Disordered" evidence="4">
    <location>
        <begin position="1"/>
        <end position="30"/>
    </location>
</feature>
<feature type="compositionally biased region" description="Basic and acidic residues" evidence="4">
    <location>
        <begin position="1"/>
        <end position="11"/>
    </location>
</feature>
<keyword evidence="2" id="KW-0963">Cytoplasm</keyword>
<dbReference type="SMART" id="SM00558">
    <property type="entry name" value="JmjC"/>
    <property type="match status" value="1"/>
</dbReference>
<evidence type="ECO:0000313" key="7">
    <source>
        <dbReference type="Proteomes" id="UP000007799"/>
    </source>
</evidence>
<dbReference type="PANTHER" id="PTHR12461:SF43">
    <property type="entry name" value="HSPB1-ASSOCIATED PROTEIN 1"/>
    <property type="match status" value="1"/>
</dbReference>
<evidence type="ECO:0000256" key="3">
    <source>
        <dbReference type="ARBA" id="ARBA00037342"/>
    </source>
</evidence>
<dbReference type="GO" id="GO:0005737">
    <property type="term" value="C:cytoplasm"/>
    <property type="evidence" value="ECO:0007669"/>
    <property type="project" value="UniProtKB-SubCell"/>
</dbReference>
<evidence type="ECO:0000256" key="2">
    <source>
        <dbReference type="ARBA" id="ARBA00022490"/>
    </source>
</evidence>
<comment type="function">
    <text evidence="3">May play a role in cellular stress response.</text>
</comment>
<dbReference type="eggNOG" id="KOG2132">
    <property type="taxonomic scope" value="Eukaryota"/>
</dbReference>
<dbReference type="Proteomes" id="UP000007799">
    <property type="component" value="Unassembled WGS sequence"/>
</dbReference>
<dbReference type="Gene3D" id="2.60.120.10">
    <property type="entry name" value="Jelly Rolls"/>
    <property type="match status" value="1"/>
</dbReference>
<proteinExistence type="predicted"/>
<evidence type="ECO:0000256" key="4">
    <source>
        <dbReference type="SAM" id="MobiDB-lite"/>
    </source>
</evidence>
<dbReference type="AlphaFoldDB" id="F2U8U8"/>
<sequence>MERKRAKREGGADNGGADSGGADSHSRGRAVAEVKLDGAGCSGGGDGSLWAQCGHGQAKEPVVFRGAAVHWPSAFWSPTLLATHQAFGRCNVKALFHRANERPASEADCITRETTLKQFAQWILQGDRSTPPPPPPARDVDAACRGGRVADAVKSEPEPSESDSKHKKCANLDNAAFWFGTEGAVTRCHYDTYGCNLAVQLDGTKRWTMFPPGVARGMYPTRLPFEESTVRSSVDVEAPDASAHPDFVALAAHAAQWVELGPGDVLFVPHGWWHHVRCTSTAISTNLWISHPADKRALLSEAMTQYVVACVSEQQPTWFCPTQSPVTPSQALALLGAALDANGVHLQHDRDSGDITEALLRRRIAEALINPSVIQDVVDGVLR</sequence>
<dbReference type="STRING" id="946362.F2U8U8"/>
<dbReference type="SUPFAM" id="SSF51197">
    <property type="entry name" value="Clavaminate synthase-like"/>
    <property type="match status" value="1"/>
</dbReference>
<dbReference type="InParanoid" id="F2U8U8"/>
<dbReference type="InterPro" id="IPR014710">
    <property type="entry name" value="RmlC-like_jellyroll"/>
</dbReference>
<evidence type="ECO:0000313" key="6">
    <source>
        <dbReference type="EMBL" id="EGD73151.1"/>
    </source>
</evidence>
<evidence type="ECO:0000256" key="1">
    <source>
        <dbReference type="ARBA" id="ARBA00004496"/>
    </source>
</evidence>
<name>F2U8U8_SALR5</name>
<dbReference type="RefSeq" id="XP_004994182.1">
    <property type="nucleotide sequence ID" value="XM_004994125.1"/>
</dbReference>
<dbReference type="PANTHER" id="PTHR12461">
    <property type="entry name" value="HYPOXIA-INDUCIBLE FACTOR 1 ALPHA INHIBITOR-RELATED"/>
    <property type="match status" value="1"/>
</dbReference>
<dbReference type="KEGG" id="sre:PTSG_04863"/>
<dbReference type="FunCoup" id="F2U8U8">
    <property type="interactions" value="612"/>
</dbReference>
<dbReference type="PROSITE" id="PS51184">
    <property type="entry name" value="JMJC"/>
    <property type="match status" value="1"/>
</dbReference>
<dbReference type="OrthoDB" id="47172at2759"/>
<dbReference type="InterPro" id="IPR041667">
    <property type="entry name" value="Cupin_8"/>
</dbReference>
<accession>F2U8U8</accession>
<protein>
    <recommendedName>
        <fullName evidence="5">JmjC domain-containing protein</fullName>
    </recommendedName>
</protein>
<dbReference type="EMBL" id="GL832965">
    <property type="protein sequence ID" value="EGD73151.1"/>
    <property type="molecule type" value="Genomic_DNA"/>
</dbReference>
<evidence type="ECO:0000259" key="5">
    <source>
        <dbReference type="PROSITE" id="PS51184"/>
    </source>
</evidence>
<gene>
    <name evidence="6" type="ORF">PTSG_04863</name>
</gene>
<feature type="domain" description="JmjC" evidence="5">
    <location>
        <begin position="119"/>
        <end position="304"/>
    </location>
</feature>
<keyword evidence="7" id="KW-1185">Reference proteome</keyword>